<evidence type="ECO:0000256" key="3">
    <source>
        <dbReference type="SAM" id="Phobius"/>
    </source>
</evidence>
<keyword evidence="1" id="KW-0929">Antimicrobial</keyword>
<gene>
    <name evidence="4" type="ORF">OFUS_LOCUS23239</name>
</gene>
<evidence type="ECO:0000313" key="4">
    <source>
        <dbReference type="EMBL" id="CAH1799196.1"/>
    </source>
</evidence>
<dbReference type="GO" id="GO:0003796">
    <property type="term" value="F:lysozyme activity"/>
    <property type="evidence" value="ECO:0007669"/>
    <property type="project" value="InterPro"/>
</dbReference>
<dbReference type="InterPro" id="IPR006150">
    <property type="entry name" value="Cys_repeat_1"/>
</dbReference>
<dbReference type="SUPFAM" id="SSF53955">
    <property type="entry name" value="Lysozyme-like"/>
    <property type="match status" value="1"/>
</dbReference>
<keyword evidence="3" id="KW-0472">Membrane</keyword>
<dbReference type="InterPro" id="IPR023347">
    <property type="entry name" value="Lysozyme_dom_sf"/>
</dbReference>
<keyword evidence="3" id="KW-0812">Transmembrane</keyword>
<dbReference type="GO" id="GO:0042742">
    <property type="term" value="P:defense response to bacterium"/>
    <property type="evidence" value="ECO:0007669"/>
    <property type="project" value="UniProtKB-KW"/>
</dbReference>
<organism evidence="4 5">
    <name type="scientific">Owenia fusiformis</name>
    <name type="common">Polychaete worm</name>
    <dbReference type="NCBI Taxonomy" id="6347"/>
    <lineage>
        <taxon>Eukaryota</taxon>
        <taxon>Metazoa</taxon>
        <taxon>Spiralia</taxon>
        <taxon>Lophotrochozoa</taxon>
        <taxon>Annelida</taxon>
        <taxon>Polychaeta</taxon>
        <taxon>Sedentaria</taxon>
        <taxon>Canalipalpata</taxon>
        <taxon>Sabellida</taxon>
        <taxon>Oweniida</taxon>
        <taxon>Oweniidae</taxon>
        <taxon>Owenia</taxon>
    </lineage>
</organism>
<dbReference type="EMBL" id="CAIIXF020000011">
    <property type="protein sequence ID" value="CAH1799196.1"/>
    <property type="molecule type" value="Genomic_DNA"/>
</dbReference>
<reference evidence="4" key="1">
    <citation type="submission" date="2022-03" db="EMBL/GenBank/DDBJ databases">
        <authorList>
            <person name="Martin C."/>
        </authorList>
    </citation>
    <scope>NUCLEOTIDE SEQUENCE</scope>
</reference>
<dbReference type="Gene3D" id="1.10.530.40">
    <property type="match status" value="1"/>
</dbReference>
<name>A0A8S4PY23_OWEFU</name>
<keyword evidence="5" id="KW-1185">Reference proteome</keyword>
<dbReference type="GO" id="GO:0031640">
    <property type="term" value="P:killing of cells of another organism"/>
    <property type="evidence" value="ECO:0007669"/>
    <property type="project" value="UniProtKB-KW"/>
</dbReference>
<dbReference type="SMART" id="SM00289">
    <property type="entry name" value="WR1"/>
    <property type="match status" value="2"/>
</dbReference>
<protein>
    <submittedName>
        <fullName evidence="4">Uncharacterized protein</fullName>
    </submittedName>
</protein>
<accession>A0A8S4PY23</accession>
<evidence type="ECO:0000313" key="5">
    <source>
        <dbReference type="Proteomes" id="UP000749559"/>
    </source>
</evidence>
<evidence type="ECO:0000256" key="1">
    <source>
        <dbReference type="ARBA" id="ARBA00022529"/>
    </source>
</evidence>
<proteinExistence type="predicted"/>
<dbReference type="InterPro" id="IPR023346">
    <property type="entry name" value="Lysozyme-like_dom_sf"/>
</dbReference>
<dbReference type="AlphaFoldDB" id="A0A8S4PY23"/>
<keyword evidence="2" id="KW-0081">Bacteriolytic enzyme</keyword>
<feature type="non-terminal residue" evidence="4">
    <location>
        <position position="251"/>
    </location>
</feature>
<dbReference type="Proteomes" id="UP000749559">
    <property type="component" value="Unassembled WGS sequence"/>
</dbReference>
<sequence>KHTTDIEIRCLKTVDCRKGFQAFTFNMMLFPLVFILILCWHMYIIEGGELSESLCQDGSIKSADFACTFTKECPRLSRCKDGECCELTCKKGTPVRDPLTSAITTCTRKKKGKMTCPGSAACEKIKAGQRFNKICCTRSKVAKPSSCNVEGDVVKRWGMWWSRDKCRKCRCNKKNKCPIKYLNKPGCGLTTPETTAMDLTTKPNGKSGCTCSGIYLDTIAAYIEPHEGLELEAYEDSKGIVTVGIGFNMER</sequence>
<comment type="caution">
    <text evidence="4">The sequence shown here is derived from an EMBL/GenBank/DDBJ whole genome shotgun (WGS) entry which is preliminary data.</text>
</comment>
<evidence type="ECO:0000256" key="2">
    <source>
        <dbReference type="ARBA" id="ARBA00022638"/>
    </source>
</evidence>
<keyword evidence="3" id="KW-1133">Transmembrane helix</keyword>
<feature type="transmembrane region" description="Helical" evidence="3">
    <location>
        <begin position="20"/>
        <end position="43"/>
    </location>
</feature>
<feature type="non-terminal residue" evidence="4">
    <location>
        <position position="1"/>
    </location>
</feature>